<evidence type="ECO:0000256" key="2">
    <source>
        <dbReference type="ARBA" id="ARBA00022525"/>
    </source>
</evidence>
<comment type="caution">
    <text evidence="10">The sequence shown here is derived from an EMBL/GenBank/DDBJ whole genome shotgun (WGS) entry which is preliminary data.</text>
</comment>
<feature type="domain" description="SRCR" evidence="9">
    <location>
        <begin position="17"/>
        <end position="116"/>
    </location>
</feature>
<dbReference type="Gene3D" id="3.10.250.10">
    <property type="entry name" value="SRCR-like domain"/>
    <property type="match status" value="4"/>
</dbReference>
<feature type="domain" description="SRCR" evidence="9">
    <location>
        <begin position="325"/>
        <end position="424"/>
    </location>
</feature>
<dbReference type="PANTHER" id="PTHR19331:SF22">
    <property type="entry name" value="DELETED IN MALIGNANT BRAIN TUMORS 1 PROTEIN"/>
    <property type="match status" value="1"/>
</dbReference>
<dbReference type="InterPro" id="IPR001190">
    <property type="entry name" value="SRCR"/>
</dbReference>
<evidence type="ECO:0000259" key="9">
    <source>
        <dbReference type="PROSITE" id="PS50287"/>
    </source>
</evidence>
<keyword evidence="4" id="KW-0677">Repeat</keyword>
<feature type="domain" description="SRCR" evidence="9">
    <location>
        <begin position="223"/>
        <end position="322"/>
    </location>
</feature>
<feature type="disulfide bond" evidence="7">
    <location>
        <begin position="157"/>
        <end position="218"/>
    </location>
</feature>
<dbReference type="Pfam" id="PF00530">
    <property type="entry name" value="SRCR"/>
    <property type="match status" value="4"/>
</dbReference>
<dbReference type="PROSITE" id="PS50287">
    <property type="entry name" value="SRCR_2"/>
    <property type="match status" value="4"/>
</dbReference>
<dbReference type="SUPFAM" id="SSF56487">
    <property type="entry name" value="SRCR-like"/>
    <property type="match status" value="4"/>
</dbReference>
<dbReference type="PRINTS" id="PR00258">
    <property type="entry name" value="SPERACTRCPTR"/>
</dbReference>
<evidence type="ECO:0000313" key="11">
    <source>
        <dbReference type="Proteomes" id="UP001469553"/>
    </source>
</evidence>
<feature type="disulfide bond" evidence="7">
    <location>
        <begin position="144"/>
        <end position="208"/>
    </location>
</feature>
<feature type="disulfide bond" evidence="7">
    <location>
        <begin position="349"/>
        <end position="413"/>
    </location>
</feature>
<feature type="disulfide bond" evidence="7">
    <location>
        <begin position="41"/>
        <end position="105"/>
    </location>
</feature>
<dbReference type="InterPro" id="IPR036772">
    <property type="entry name" value="SRCR-like_dom_sf"/>
</dbReference>
<dbReference type="Proteomes" id="UP001469553">
    <property type="component" value="Unassembled WGS sequence"/>
</dbReference>
<feature type="disulfide bond" evidence="7">
    <location>
        <begin position="291"/>
        <end position="301"/>
    </location>
</feature>
<comment type="subcellular location">
    <subcellularLocation>
        <location evidence="1">Secreted</location>
    </subcellularLocation>
</comment>
<evidence type="ECO:0000256" key="7">
    <source>
        <dbReference type="PROSITE-ProRule" id="PRU00196"/>
    </source>
</evidence>
<reference evidence="10 11" key="1">
    <citation type="submission" date="2021-06" db="EMBL/GenBank/DDBJ databases">
        <authorList>
            <person name="Palmer J.M."/>
        </authorList>
    </citation>
    <scope>NUCLEOTIDE SEQUENCE [LARGE SCALE GENOMIC DNA]</scope>
    <source>
        <strain evidence="10 11">AS_MEX2019</strain>
        <tissue evidence="10">Muscle</tissue>
    </source>
</reference>
<feature type="disulfide bond" evidence="7">
    <location>
        <begin position="247"/>
        <end position="311"/>
    </location>
</feature>
<evidence type="ECO:0000256" key="3">
    <source>
        <dbReference type="ARBA" id="ARBA00022729"/>
    </source>
</evidence>
<protein>
    <recommendedName>
        <fullName evidence="9">SRCR domain-containing protein</fullName>
    </recommendedName>
</protein>
<dbReference type="SMART" id="SM00202">
    <property type="entry name" value="SR"/>
    <property type="match status" value="4"/>
</dbReference>
<feature type="disulfide bond" evidence="7">
    <location>
        <begin position="260"/>
        <end position="321"/>
    </location>
</feature>
<keyword evidence="11" id="KW-1185">Reference proteome</keyword>
<proteinExistence type="predicted"/>
<accession>A0ABV0YSP6</accession>
<name>A0ABV0YSP6_9TELE</name>
<feature type="chain" id="PRO_5045296529" description="SRCR domain-containing protein" evidence="8">
    <location>
        <begin position="16"/>
        <end position="455"/>
    </location>
</feature>
<gene>
    <name evidence="10" type="ORF">AMECASPLE_028900</name>
</gene>
<keyword evidence="3 8" id="KW-0732">Signal</keyword>
<feature type="disulfide bond" evidence="7">
    <location>
        <begin position="85"/>
        <end position="95"/>
    </location>
</feature>
<evidence type="ECO:0000256" key="8">
    <source>
        <dbReference type="SAM" id="SignalP"/>
    </source>
</evidence>
<keyword evidence="5 7" id="KW-1015">Disulfide bond</keyword>
<dbReference type="EMBL" id="JAHRIP010040861">
    <property type="protein sequence ID" value="MEQ2296878.1"/>
    <property type="molecule type" value="Genomic_DNA"/>
</dbReference>
<feature type="disulfide bond" evidence="7">
    <location>
        <begin position="188"/>
        <end position="198"/>
    </location>
</feature>
<dbReference type="PANTHER" id="PTHR19331">
    <property type="entry name" value="SCAVENGER RECEPTOR DOMAIN-CONTAINING"/>
    <property type="match status" value="1"/>
</dbReference>
<evidence type="ECO:0000256" key="5">
    <source>
        <dbReference type="ARBA" id="ARBA00023157"/>
    </source>
</evidence>
<evidence type="ECO:0000256" key="6">
    <source>
        <dbReference type="ARBA" id="ARBA00023180"/>
    </source>
</evidence>
<feature type="domain" description="SRCR" evidence="9">
    <location>
        <begin position="120"/>
        <end position="219"/>
    </location>
</feature>
<feature type="signal peptide" evidence="8">
    <location>
        <begin position="1"/>
        <end position="15"/>
    </location>
</feature>
<feature type="disulfide bond" evidence="7">
    <location>
        <begin position="54"/>
        <end position="115"/>
    </location>
</feature>
<keyword evidence="2" id="KW-0964">Secreted</keyword>
<keyword evidence="6" id="KW-0325">Glycoprotein</keyword>
<evidence type="ECO:0000313" key="10">
    <source>
        <dbReference type="EMBL" id="MEQ2296878.1"/>
    </source>
</evidence>
<organism evidence="10 11">
    <name type="scientific">Ameca splendens</name>
    <dbReference type="NCBI Taxonomy" id="208324"/>
    <lineage>
        <taxon>Eukaryota</taxon>
        <taxon>Metazoa</taxon>
        <taxon>Chordata</taxon>
        <taxon>Craniata</taxon>
        <taxon>Vertebrata</taxon>
        <taxon>Euteleostomi</taxon>
        <taxon>Actinopterygii</taxon>
        <taxon>Neopterygii</taxon>
        <taxon>Teleostei</taxon>
        <taxon>Neoteleostei</taxon>
        <taxon>Acanthomorphata</taxon>
        <taxon>Ovalentaria</taxon>
        <taxon>Atherinomorphae</taxon>
        <taxon>Cyprinodontiformes</taxon>
        <taxon>Goodeidae</taxon>
        <taxon>Ameca</taxon>
    </lineage>
</organism>
<evidence type="ECO:0000256" key="1">
    <source>
        <dbReference type="ARBA" id="ARBA00004613"/>
    </source>
</evidence>
<feature type="disulfide bond" evidence="7">
    <location>
        <begin position="362"/>
        <end position="423"/>
    </location>
</feature>
<dbReference type="PROSITE" id="PS00420">
    <property type="entry name" value="SRCR_1"/>
    <property type="match status" value="4"/>
</dbReference>
<feature type="disulfide bond" evidence="7">
    <location>
        <begin position="393"/>
        <end position="403"/>
    </location>
</feature>
<sequence length="455" mass="47803">MEKVLWILLAASVDAQIRLVGPSRCSGRVEVYYSGIWGTVCDDGWDLSEATVVCRQVGCGLPKSDLMLAYFGEGTGQIWLDDVACAGNEGSLPECPHNGFGNHNCGHGEDAGVICEDAQFRLSGPTRCSGRVEAYYNDVWGTVCDDSWDMNDATVVCRQLGCGPALSAPGMAHFGQGTGQIWLDDLGCSGSERSLSECSNPGFGIHNCGHGEAASAICAGAQVRLAGPTRCSGRVEVLFNNTWGTVCDDSWDLNDAAVVCRQMGCGLPQTAFIGEHFGEGTGPIWLTNVGCSGKEDSLTDCSHSGFGMNSCGHAEDAGVICGLPVRLIGPGRCSGRVEVYHNQTWGTVCDDGWDLNAAEVVCMELGCDRAYGAPVGAHYGPGAGSILLDNLVCSGTESSLSECAHSGFGLHNCVHTEDAGALCEAVTKKVVRLKVLQSSSLDLNDPAVLENLLKQ</sequence>
<evidence type="ECO:0000256" key="4">
    <source>
        <dbReference type="ARBA" id="ARBA00022737"/>
    </source>
</evidence>
<feature type="non-terminal residue" evidence="10">
    <location>
        <position position="455"/>
    </location>
</feature>